<name>A0A8X7QEM6_BRACI</name>
<evidence type="ECO:0000313" key="2">
    <source>
        <dbReference type="Proteomes" id="UP000886595"/>
    </source>
</evidence>
<comment type="caution">
    <text evidence="1">The sequence shown here is derived from an EMBL/GenBank/DDBJ whole genome shotgun (WGS) entry which is preliminary data.</text>
</comment>
<sequence length="72" mass="8110">MIRLYRTCHRSLGPLVGFVSQIPGQQSEIPAMTKMEAQQAKHEVVEDYETRVPQSAVLKFDVSFLSSVDNSQ</sequence>
<accession>A0A8X7QEM6</accession>
<dbReference type="EMBL" id="JAAMPC010000013">
    <property type="protein sequence ID" value="KAG2269051.1"/>
    <property type="molecule type" value="Genomic_DNA"/>
</dbReference>
<protein>
    <submittedName>
        <fullName evidence="1">Uncharacterized protein</fullName>
    </submittedName>
</protein>
<dbReference type="Proteomes" id="UP000886595">
    <property type="component" value="Unassembled WGS sequence"/>
</dbReference>
<keyword evidence="2" id="KW-1185">Reference proteome</keyword>
<evidence type="ECO:0000313" key="1">
    <source>
        <dbReference type="EMBL" id="KAG2269051.1"/>
    </source>
</evidence>
<reference evidence="1 2" key="1">
    <citation type="submission" date="2020-02" db="EMBL/GenBank/DDBJ databases">
        <authorList>
            <person name="Ma Q."/>
            <person name="Huang Y."/>
            <person name="Song X."/>
            <person name="Pei D."/>
        </authorList>
    </citation>
    <scope>NUCLEOTIDE SEQUENCE [LARGE SCALE GENOMIC DNA]</scope>
    <source>
        <strain evidence="1">Sxm20200214</strain>
        <tissue evidence="1">Leaf</tissue>
    </source>
</reference>
<dbReference type="AlphaFoldDB" id="A0A8X7QEM6"/>
<organism evidence="1 2">
    <name type="scientific">Brassica carinata</name>
    <name type="common">Ethiopian mustard</name>
    <name type="synonym">Abyssinian cabbage</name>
    <dbReference type="NCBI Taxonomy" id="52824"/>
    <lineage>
        <taxon>Eukaryota</taxon>
        <taxon>Viridiplantae</taxon>
        <taxon>Streptophyta</taxon>
        <taxon>Embryophyta</taxon>
        <taxon>Tracheophyta</taxon>
        <taxon>Spermatophyta</taxon>
        <taxon>Magnoliopsida</taxon>
        <taxon>eudicotyledons</taxon>
        <taxon>Gunneridae</taxon>
        <taxon>Pentapetalae</taxon>
        <taxon>rosids</taxon>
        <taxon>malvids</taxon>
        <taxon>Brassicales</taxon>
        <taxon>Brassicaceae</taxon>
        <taxon>Brassiceae</taxon>
        <taxon>Brassica</taxon>
    </lineage>
</organism>
<gene>
    <name evidence="1" type="ORF">Bca52824_063606</name>
</gene>
<proteinExistence type="predicted"/>